<protein>
    <submittedName>
        <fullName evidence="1">Uncharacterized protein</fullName>
    </submittedName>
</protein>
<sequence>MRHAGEELLPSAAVVFPESRMAQRRCFAFSVSRPLPSEFALFAGAIRGKADALGDSQASKNCEVIQLNPTQPAGSWTFLAICCVGVPWLSLESGLLVLPDHIIALARVEDASTVDILGPSAAFSCPCCCLCPLDSCEEIRSMMMMSTRIIVKGRPNGEI</sequence>
<proteinExistence type="predicted"/>
<evidence type="ECO:0000313" key="1">
    <source>
        <dbReference type="EMBL" id="KAJ8350414.1"/>
    </source>
</evidence>
<dbReference type="EMBL" id="JAINUF010000009">
    <property type="protein sequence ID" value="KAJ8350414.1"/>
    <property type="molecule type" value="Genomic_DNA"/>
</dbReference>
<gene>
    <name evidence="1" type="ORF">SKAU_G00255440</name>
</gene>
<organism evidence="1 2">
    <name type="scientific">Synaphobranchus kaupii</name>
    <name type="common">Kaup's arrowtooth eel</name>
    <dbReference type="NCBI Taxonomy" id="118154"/>
    <lineage>
        <taxon>Eukaryota</taxon>
        <taxon>Metazoa</taxon>
        <taxon>Chordata</taxon>
        <taxon>Craniata</taxon>
        <taxon>Vertebrata</taxon>
        <taxon>Euteleostomi</taxon>
        <taxon>Actinopterygii</taxon>
        <taxon>Neopterygii</taxon>
        <taxon>Teleostei</taxon>
        <taxon>Anguilliformes</taxon>
        <taxon>Synaphobranchidae</taxon>
        <taxon>Synaphobranchus</taxon>
    </lineage>
</organism>
<reference evidence="1" key="1">
    <citation type="journal article" date="2023" name="Science">
        <title>Genome structures resolve the early diversification of teleost fishes.</title>
        <authorList>
            <person name="Parey E."/>
            <person name="Louis A."/>
            <person name="Montfort J."/>
            <person name="Bouchez O."/>
            <person name="Roques C."/>
            <person name="Iampietro C."/>
            <person name="Lluch J."/>
            <person name="Castinel A."/>
            <person name="Donnadieu C."/>
            <person name="Desvignes T."/>
            <person name="Floi Bucao C."/>
            <person name="Jouanno E."/>
            <person name="Wen M."/>
            <person name="Mejri S."/>
            <person name="Dirks R."/>
            <person name="Jansen H."/>
            <person name="Henkel C."/>
            <person name="Chen W.J."/>
            <person name="Zahm M."/>
            <person name="Cabau C."/>
            <person name="Klopp C."/>
            <person name="Thompson A.W."/>
            <person name="Robinson-Rechavi M."/>
            <person name="Braasch I."/>
            <person name="Lecointre G."/>
            <person name="Bobe J."/>
            <person name="Postlethwait J.H."/>
            <person name="Berthelot C."/>
            <person name="Roest Crollius H."/>
            <person name="Guiguen Y."/>
        </authorList>
    </citation>
    <scope>NUCLEOTIDE SEQUENCE</scope>
    <source>
        <strain evidence="1">WJC10195</strain>
    </source>
</reference>
<accession>A0A9Q1F3P1</accession>
<dbReference type="Proteomes" id="UP001152622">
    <property type="component" value="Chromosome 9"/>
</dbReference>
<dbReference type="AlphaFoldDB" id="A0A9Q1F3P1"/>
<evidence type="ECO:0000313" key="2">
    <source>
        <dbReference type="Proteomes" id="UP001152622"/>
    </source>
</evidence>
<keyword evidence="2" id="KW-1185">Reference proteome</keyword>
<comment type="caution">
    <text evidence="1">The sequence shown here is derived from an EMBL/GenBank/DDBJ whole genome shotgun (WGS) entry which is preliminary data.</text>
</comment>
<name>A0A9Q1F3P1_SYNKA</name>